<dbReference type="SMART" id="SM00984">
    <property type="entry name" value="UDPG_MGDP_dh_C"/>
    <property type="match status" value="1"/>
</dbReference>
<dbReference type="GO" id="GO:0000271">
    <property type="term" value="P:polysaccharide biosynthetic process"/>
    <property type="evidence" value="ECO:0007669"/>
    <property type="project" value="InterPro"/>
</dbReference>
<dbReference type="Pfam" id="PF03720">
    <property type="entry name" value="UDPG_MGDP_dh_C"/>
    <property type="match status" value="1"/>
</dbReference>
<evidence type="ECO:0000256" key="3">
    <source>
        <dbReference type="ARBA" id="ARBA00023002"/>
    </source>
</evidence>
<evidence type="ECO:0000256" key="2">
    <source>
        <dbReference type="ARBA" id="ARBA00016796"/>
    </source>
</evidence>
<dbReference type="InterPro" id="IPR036220">
    <property type="entry name" value="UDP-Glc/GDP-Man_DH_C_sf"/>
</dbReference>
<keyword evidence="3 9" id="KW-0560">Oxidoreductase</keyword>
<dbReference type="InterPro" id="IPR036291">
    <property type="entry name" value="NAD(P)-bd_dom_sf"/>
</dbReference>
<reference evidence="9 10" key="1">
    <citation type="submission" date="2014-06" db="EMBL/GenBank/DDBJ databases">
        <authorList>
            <person name="Ngugi D.K."/>
            <person name="Blom J."/>
            <person name="Alam I."/>
            <person name="Rashid M."/>
            <person name="Baalawi W."/>
            <person name="Zhang G."/>
            <person name="Hikmawan T."/>
            <person name="Guan Y."/>
            <person name="Antunes A."/>
            <person name="Siam R."/>
            <person name="El-Dorry H."/>
            <person name="Bajic V."/>
            <person name="Stingl U."/>
        </authorList>
    </citation>
    <scope>NUCLEOTIDE SEQUENCE [LARGE SCALE GENOMIC DNA]</scope>
    <source>
        <strain evidence="9">SCGC AAA799-P11</strain>
    </source>
</reference>
<evidence type="ECO:0000256" key="6">
    <source>
        <dbReference type="ARBA" id="ARBA00049130"/>
    </source>
</evidence>
<dbReference type="Pfam" id="PF00984">
    <property type="entry name" value="UDPG_MGDP_dh"/>
    <property type="match status" value="1"/>
</dbReference>
<dbReference type="EC" id="1.1.1.336" evidence="1"/>
<dbReference type="InterPro" id="IPR014027">
    <property type="entry name" value="UDP-Glc/GDP-Man_DH_C"/>
</dbReference>
<dbReference type="PANTHER" id="PTHR43491:SF5">
    <property type="entry name" value="UDP-N-ACETYL-D-MANNOSAMINE DEHYDROGENASE"/>
    <property type="match status" value="1"/>
</dbReference>
<dbReference type="PIRSF" id="PIRSF500136">
    <property type="entry name" value="UDP_ManNAc_DH"/>
    <property type="match status" value="1"/>
</dbReference>
<evidence type="ECO:0000313" key="10">
    <source>
        <dbReference type="Proteomes" id="UP000029387"/>
    </source>
</evidence>
<sequence length="441" mass="48873">MSNLKSQIKNEKKILAIYGLGNVGGPITAAWLRKGAKIIGVDISRKLLENIKKGTSHQKEPFISDIFSNALKKKKLTVTSDGILASKKSDIKFVAVPVGLKKNKIELNALLSATTSISKGLKKGDAVIICPSLPPGTTQKIVKDILEKNSKLKAEKDFSLIYNPERIFEGRALKDIEENYPAIVSGYGKKSLQFADELLKIISKKGTLKMDSMANAEAEKLFEGVYRDVNIALANELADYCQKIGVNFWDARKGANSQPFCHLHFPGTGVGGLCIPVYPRFIIESSSKIGKHVKLIEYSRKINDNMPKKCVQDALSLLKNKVKGSKVAVLGLGFRGEVTDSRLSPTYTVVNEFLKKGCTVTVHDPYIFEDDKLSKRVLLTKDLSEAVNKVDLIFISSDHKMYSKLDKKSITKANKPILIFDGRNILNKENFKKESIFTIGY</sequence>
<dbReference type="Gene3D" id="3.40.50.720">
    <property type="entry name" value="NAD(P)-binding Rossmann-like Domain"/>
    <property type="match status" value="2"/>
</dbReference>
<dbReference type="Proteomes" id="UP000029387">
    <property type="component" value="Unassembled WGS sequence"/>
</dbReference>
<feature type="domain" description="UDP-glucose/GDP-mannose dehydrogenase C-terminal" evidence="8">
    <location>
        <begin position="328"/>
        <end position="428"/>
    </location>
</feature>
<name>A0A087RYG4_9ARCH</name>
<organism evidence="9 10">
    <name type="scientific">Marine Group I thaumarchaeote SCGC AAA799-P11</name>
    <dbReference type="NCBI Taxonomy" id="1502295"/>
    <lineage>
        <taxon>Archaea</taxon>
        <taxon>Nitrososphaerota</taxon>
        <taxon>Marine Group I</taxon>
    </lineage>
</organism>
<dbReference type="SUPFAM" id="SSF52413">
    <property type="entry name" value="UDP-glucose/GDP-mannose dehydrogenase C-terminal domain"/>
    <property type="match status" value="1"/>
</dbReference>
<dbReference type="InterPro" id="IPR017476">
    <property type="entry name" value="UDP-Glc/GDP-Man"/>
</dbReference>
<proteinExistence type="inferred from homology"/>
<dbReference type="GO" id="GO:0051287">
    <property type="term" value="F:NAD binding"/>
    <property type="evidence" value="ECO:0007669"/>
    <property type="project" value="InterPro"/>
</dbReference>
<dbReference type="InterPro" id="IPR028359">
    <property type="entry name" value="UDP_ManNAc/GlcNAc_DH"/>
</dbReference>
<dbReference type="Pfam" id="PF03721">
    <property type="entry name" value="UDPG_MGDP_dh_N"/>
    <property type="match status" value="1"/>
</dbReference>
<dbReference type="SUPFAM" id="SSF48179">
    <property type="entry name" value="6-phosphogluconate dehydrogenase C-terminal domain-like"/>
    <property type="match status" value="1"/>
</dbReference>
<accession>A0A087RYG4</accession>
<dbReference type="PANTHER" id="PTHR43491">
    <property type="entry name" value="UDP-N-ACETYL-D-MANNOSAMINE DEHYDROGENASE"/>
    <property type="match status" value="1"/>
</dbReference>
<evidence type="ECO:0000256" key="7">
    <source>
        <dbReference type="PIRNR" id="PIRNR000124"/>
    </source>
</evidence>
<dbReference type="NCBIfam" id="TIGR03026">
    <property type="entry name" value="NDP-sugDHase"/>
    <property type="match status" value="1"/>
</dbReference>
<dbReference type="GO" id="GO:0089714">
    <property type="term" value="F:UDP-N-acetyl-D-mannosamine dehydrogenase activity"/>
    <property type="evidence" value="ECO:0007669"/>
    <property type="project" value="UniProtKB-EC"/>
</dbReference>
<dbReference type="InterPro" id="IPR001732">
    <property type="entry name" value="UDP-Glc/GDP-Man_DH_N"/>
</dbReference>
<dbReference type="PIRSF" id="PIRSF000124">
    <property type="entry name" value="UDPglc_GDPman_dh"/>
    <property type="match status" value="1"/>
</dbReference>
<evidence type="ECO:0000313" key="9">
    <source>
        <dbReference type="EMBL" id="KFM18518.1"/>
    </source>
</evidence>
<evidence type="ECO:0000256" key="4">
    <source>
        <dbReference type="ARBA" id="ARBA00023027"/>
    </source>
</evidence>
<dbReference type="AlphaFoldDB" id="A0A087RYG4"/>
<dbReference type="GO" id="GO:0016628">
    <property type="term" value="F:oxidoreductase activity, acting on the CH-CH group of donors, NAD or NADP as acceptor"/>
    <property type="evidence" value="ECO:0007669"/>
    <property type="project" value="InterPro"/>
</dbReference>
<comment type="caution">
    <text evidence="9">The sequence shown here is derived from an EMBL/GenBank/DDBJ whole genome shotgun (WGS) entry which is preliminary data.</text>
</comment>
<evidence type="ECO:0000256" key="1">
    <source>
        <dbReference type="ARBA" id="ARBA00012935"/>
    </source>
</evidence>
<dbReference type="EMBL" id="JOSZ01000017">
    <property type="protein sequence ID" value="KFM18518.1"/>
    <property type="molecule type" value="Genomic_DNA"/>
</dbReference>
<dbReference type="SUPFAM" id="SSF51735">
    <property type="entry name" value="NAD(P)-binding Rossmann-fold domains"/>
    <property type="match status" value="1"/>
</dbReference>
<keyword evidence="10" id="KW-1185">Reference proteome</keyword>
<evidence type="ECO:0000259" key="8">
    <source>
        <dbReference type="SMART" id="SM00984"/>
    </source>
</evidence>
<dbReference type="InterPro" id="IPR008927">
    <property type="entry name" value="6-PGluconate_DH-like_C_sf"/>
</dbReference>
<protein>
    <recommendedName>
        <fullName evidence="2">UDP-N-acetyl-D-mannosamine dehydrogenase</fullName>
        <ecNumber evidence="1">1.1.1.336</ecNumber>
    </recommendedName>
    <alternativeName>
        <fullName evidence="5">UDP-ManNAc 6-dehydrogenase</fullName>
    </alternativeName>
</protein>
<comment type="similarity">
    <text evidence="7">Belongs to the UDP-glucose/GDP-mannose dehydrogenase family.</text>
</comment>
<comment type="catalytic activity">
    <reaction evidence="6">
        <text>UDP-N-acetyl-alpha-D-mannosamine + 2 NAD(+) + H2O = UDP-N-acetyl-alpha-D-mannosaminouronate + 2 NADH + 3 H(+)</text>
        <dbReference type="Rhea" id="RHEA:25780"/>
        <dbReference type="ChEBI" id="CHEBI:15377"/>
        <dbReference type="ChEBI" id="CHEBI:15378"/>
        <dbReference type="ChEBI" id="CHEBI:57540"/>
        <dbReference type="ChEBI" id="CHEBI:57945"/>
        <dbReference type="ChEBI" id="CHEBI:68623"/>
        <dbReference type="ChEBI" id="CHEBI:70731"/>
        <dbReference type="EC" id="1.1.1.336"/>
    </reaction>
</comment>
<keyword evidence="4" id="KW-0520">NAD</keyword>
<gene>
    <name evidence="9" type="ORF">AAA799P11_01088</name>
</gene>
<dbReference type="InterPro" id="IPR014026">
    <property type="entry name" value="UDP-Glc/GDP-Man_DH_dimer"/>
</dbReference>
<evidence type="ECO:0000256" key="5">
    <source>
        <dbReference type="ARBA" id="ARBA00030172"/>
    </source>
</evidence>